<dbReference type="SMART" id="SM00530">
    <property type="entry name" value="HTH_XRE"/>
    <property type="match status" value="1"/>
</dbReference>
<dbReference type="EMBL" id="JELX01001406">
    <property type="protein sequence ID" value="KYF59115.1"/>
    <property type="molecule type" value="Genomic_DNA"/>
</dbReference>
<proteinExistence type="inferred from homology"/>
<accession>A0A150PTR7</accession>
<evidence type="ECO:0000256" key="1">
    <source>
        <dbReference type="ARBA" id="ARBA00007227"/>
    </source>
</evidence>
<keyword evidence="2" id="KW-0805">Transcription regulation</keyword>
<keyword evidence="3 6" id="KW-0238">DNA-binding</keyword>
<evidence type="ECO:0000313" key="6">
    <source>
        <dbReference type="EMBL" id="KYF59115.1"/>
    </source>
</evidence>
<organism evidence="6 7">
    <name type="scientific">Sorangium cellulosum</name>
    <name type="common">Polyangium cellulosum</name>
    <dbReference type="NCBI Taxonomy" id="56"/>
    <lineage>
        <taxon>Bacteria</taxon>
        <taxon>Pseudomonadati</taxon>
        <taxon>Myxococcota</taxon>
        <taxon>Polyangia</taxon>
        <taxon>Polyangiales</taxon>
        <taxon>Polyangiaceae</taxon>
        <taxon>Sorangium</taxon>
    </lineage>
</organism>
<dbReference type="GO" id="GO:0003700">
    <property type="term" value="F:DNA-binding transcription factor activity"/>
    <property type="evidence" value="ECO:0007669"/>
    <property type="project" value="TreeGrafter"/>
</dbReference>
<protein>
    <submittedName>
        <fullName evidence="6">DNA-binding protein</fullName>
    </submittedName>
</protein>
<dbReference type="InterPro" id="IPR010982">
    <property type="entry name" value="Lambda_DNA-bd_dom_sf"/>
</dbReference>
<dbReference type="InterPro" id="IPR010359">
    <property type="entry name" value="IrrE_HExxH"/>
</dbReference>
<dbReference type="InterPro" id="IPR001387">
    <property type="entry name" value="Cro/C1-type_HTH"/>
</dbReference>
<dbReference type="AlphaFoldDB" id="A0A150PTR7"/>
<dbReference type="PIRSF" id="PIRSF019251">
    <property type="entry name" value="Rv0465c"/>
    <property type="match status" value="1"/>
</dbReference>
<dbReference type="InterPro" id="IPR018653">
    <property type="entry name" value="ScfR_C"/>
</dbReference>
<keyword evidence="4" id="KW-0804">Transcription</keyword>
<evidence type="ECO:0000256" key="4">
    <source>
        <dbReference type="ARBA" id="ARBA00023163"/>
    </source>
</evidence>
<dbReference type="Pfam" id="PF06114">
    <property type="entry name" value="Peptidase_M78"/>
    <property type="match status" value="1"/>
</dbReference>
<dbReference type="Gene3D" id="1.10.260.40">
    <property type="entry name" value="lambda repressor-like DNA-binding domains"/>
    <property type="match status" value="1"/>
</dbReference>
<dbReference type="PANTHER" id="PTHR46797:SF23">
    <property type="entry name" value="HTH-TYPE TRANSCRIPTIONAL REGULATOR SUTR"/>
    <property type="match status" value="1"/>
</dbReference>
<dbReference type="Pfam" id="PF09856">
    <property type="entry name" value="ScfRs"/>
    <property type="match status" value="1"/>
</dbReference>
<dbReference type="InterPro" id="IPR050807">
    <property type="entry name" value="TransReg_Diox_bact_type"/>
</dbReference>
<dbReference type="GO" id="GO:0005829">
    <property type="term" value="C:cytosol"/>
    <property type="evidence" value="ECO:0007669"/>
    <property type="project" value="TreeGrafter"/>
</dbReference>
<comment type="similarity">
    <text evidence="1">Belongs to the short-chain fatty acyl-CoA assimilation regulator (ScfR) family.</text>
</comment>
<name>A0A150PTR7_SORCE</name>
<dbReference type="InterPro" id="IPR026281">
    <property type="entry name" value="HTH_RamB"/>
</dbReference>
<dbReference type="PROSITE" id="PS50943">
    <property type="entry name" value="HTH_CROC1"/>
    <property type="match status" value="1"/>
</dbReference>
<gene>
    <name evidence="6" type="ORF">BE04_48535</name>
</gene>
<reference evidence="6 7" key="1">
    <citation type="submission" date="2014-02" db="EMBL/GenBank/DDBJ databases">
        <title>The small core and large imbalanced accessory genome model reveals a collaborative survival strategy of Sorangium cellulosum strains in nature.</title>
        <authorList>
            <person name="Han K."/>
            <person name="Peng R."/>
            <person name="Blom J."/>
            <person name="Li Y.-Z."/>
        </authorList>
    </citation>
    <scope>NUCLEOTIDE SEQUENCE [LARGE SCALE GENOMIC DNA]</scope>
    <source>
        <strain evidence="6 7">So0157-18</strain>
    </source>
</reference>
<dbReference type="Proteomes" id="UP000075604">
    <property type="component" value="Unassembled WGS sequence"/>
</dbReference>
<evidence type="ECO:0000259" key="5">
    <source>
        <dbReference type="PROSITE" id="PS50943"/>
    </source>
</evidence>
<dbReference type="Pfam" id="PF01381">
    <property type="entry name" value="HTH_3"/>
    <property type="match status" value="1"/>
</dbReference>
<feature type="domain" description="HTH cro/C1-type" evidence="5">
    <location>
        <begin position="11"/>
        <end position="65"/>
    </location>
</feature>
<evidence type="ECO:0000256" key="2">
    <source>
        <dbReference type="ARBA" id="ARBA00023015"/>
    </source>
</evidence>
<evidence type="ECO:0000313" key="7">
    <source>
        <dbReference type="Proteomes" id="UP000075604"/>
    </source>
</evidence>
<dbReference type="CDD" id="cd00093">
    <property type="entry name" value="HTH_XRE"/>
    <property type="match status" value="1"/>
</dbReference>
<dbReference type="SUPFAM" id="SSF47413">
    <property type="entry name" value="lambda repressor-like DNA-binding domains"/>
    <property type="match status" value="1"/>
</dbReference>
<dbReference type="PANTHER" id="PTHR46797">
    <property type="entry name" value="HTH-TYPE TRANSCRIPTIONAL REGULATOR"/>
    <property type="match status" value="1"/>
</dbReference>
<comment type="caution">
    <text evidence="6">The sequence shown here is derived from an EMBL/GenBank/DDBJ whole genome shotgun (WGS) entry which is preliminary data.</text>
</comment>
<sequence length="476" mass="53466">MADAPLLGAKVRALRRREHMTQVDLAERLGVSASYLNLIENNRRPLTAPLLIRLAQIFQLDLQNFASEEDVRLTADLHEAFGDPIFESHGLTNADLRELVASSPNVARAVLTLYRTYATTRESLDTLGERLAGDGFVAVDNSRLPSEEVSDLIQRRMNHFPELEEGAEALWREAELDADDVYRGLVRYLHATRGIEVRIVRVADERQAMRRYDPERRVLSISEVLPPRSRRFQLAHQLGLLTQSAAIDRILRDENLTTPESRALARVALANYFAAAILMPYQPFLEAARAERYDIELLAHRFGTSFEQVCHRLTTLRRPGAEGVPMHMVRIDIAGNISKRFSGSGIRFARFSGACPRWNVHAALMTPGMIRIQLSQMPDGAVYFCIARTVRSDRGGYHVPHTVQSIGMGCDVRYARELVYADGIDLDNIGAAVPVGVTCRTCERLDCAQRALPALQHPLRLDENRRGVSFYASVDK</sequence>
<dbReference type="GO" id="GO:0003677">
    <property type="term" value="F:DNA binding"/>
    <property type="evidence" value="ECO:0007669"/>
    <property type="project" value="UniProtKB-KW"/>
</dbReference>
<evidence type="ECO:0000256" key="3">
    <source>
        <dbReference type="ARBA" id="ARBA00023125"/>
    </source>
</evidence>